<dbReference type="GO" id="GO:0008658">
    <property type="term" value="F:penicillin binding"/>
    <property type="evidence" value="ECO:0007669"/>
    <property type="project" value="InterPro"/>
</dbReference>
<comment type="caution">
    <text evidence="19">The sequence shown here is derived from an EMBL/GenBank/DDBJ whole genome shotgun (WGS) entry which is preliminary data.</text>
</comment>
<keyword evidence="4" id="KW-0121">Carboxypeptidase</keyword>
<keyword evidence="6" id="KW-0328">Glycosyltransferase</keyword>
<dbReference type="Pfam" id="PF00905">
    <property type="entry name" value="Transpeptidase"/>
    <property type="match status" value="1"/>
</dbReference>
<dbReference type="EMBL" id="SPKJ01000014">
    <property type="protein sequence ID" value="MYZ47394.1"/>
    <property type="molecule type" value="Genomic_DNA"/>
</dbReference>
<comment type="pathway">
    <text evidence="1">Cell wall biogenesis; peptidoglycan biosynthesis.</text>
</comment>
<keyword evidence="16" id="KW-1133">Transmembrane helix</keyword>
<gene>
    <name evidence="19" type="ORF">E4O86_06680</name>
</gene>
<feature type="region of interest" description="Disordered" evidence="15">
    <location>
        <begin position="1"/>
        <end position="44"/>
    </location>
</feature>
<feature type="domain" description="Glycosyl transferase family 51" evidence="18">
    <location>
        <begin position="114"/>
        <end position="280"/>
    </location>
</feature>
<dbReference type="Gene3D" id="1.10.3810.10">
    <property type="entry name" value="Biosynthetic peptidoglycan transglycosylase-like"/>
    <property type="match status" value="1"/>
</dbReference>
<dbReference type="Proteomes" id="UP000773614">
    <property type="component" value="Unassembled WGS sequence"/>
</dbReference>
<sequence>MAKRKTKRIEPRFAAGGPGEIALRPGDRAGGRRSRGQKRGQAGRSAPRGLLSRLVRFGVYWGLVLALWGGVAVAGVVAYYGLQLPHASTWKVPARPPNVQIVAVDGSLIGNRGDTGGEAVRLADLPDYVPNAVIAIEDRRFRSHFALDPLGLTRAIARNALAGRLVEGGSTLTQQLAKNLFLTPERSLGRKVQEVLLAFWLETKYSKDQILEMYLNRVYFGAGAYGIDAAAHRYFDKDAADLDIAEAAMLAGLLKAPSSYAPNRYLERARARAALVVDAMAEEGFIGSKQAALAKAQPASLAARQADRSENYVADWVMDRLPSYVGNLQSDIVVQTTIDLGLQHAAESALVKGLDAEGGKYGVSQGALVALDGTGAVRALVGGRNYARSQYNRAVQARRQPGSAFKPFVYLAALESGMTPGTIRVDEPVRFGKWAPENYSRSYRGPVSLKTALAFSINTIAAKLAVEIGPKRVVETAHRLGIESELSANASIALGTSEVSLLELTSAYAPFANGGFAVTPHVVQDIRTGDGKVLFRRPGPGIARSVDLRSVAMMNEMLAETLTAGTGKSAGIPGWPAAGKTGTSQDFRDAWFIGYTSNLTAGVWLGNDDNHPTRKASGGTLPAEIWTSFMVRAHEGVPPAPLPGTALAPMIAAAEQQRPPVQAASVRQEAPAGRADWPVSRGEETGRSGGRTIMDLIFGR</sequence>
<keyword evidence="8" id="KW-0378">Hydrolase</keyword>
<dbReference type="Gene3D" id="3.40.710.10">
    <property type="entry name" value="DD-peptidase/beta-lactamase superfamily"/>
    <property type="match status" value="1"/>
</dbReference>
<evidence type="ECO:0000256" key="12">
    <source>
        <dbReference type="ARBA" id="ARBA00023316"/>
    </source>
</evidence>
<feature type="transmembrane region" description="Helical" evidence="16">
    <location>
        <begin position="58"/>
        <end position="82"/>
    </location>
</feature>
<keyword evidence="5" id="KW-0645">Protease</keyword>
<dbReference type="NCBIfam" id="TIGR02074">
    <property type="entry name" value="PBP_1a_fam"/>
    <property type="match status" value="1"/>
</dbReference>
<keyword evidence="9" id="KW-0133">Cell shape</keyword>
<evidence type="ECO:0000259" key="17">
    <source>
        <dbReference type="Pfam" id="PF00905"/>
    </source>
</evidence>
<evidence type="ECO:0000256" key="10">
    <source>
        <dbReference type="ARBA" id="ARBA00022984"/>
    </source>
</evidence>
<dbReference type="FunFam" id="1.10.3810.10:FF:000001">
    <property type="entry name" value="Penicillin-binding protein 1A"/>
    <property type="match status" value="1"/>
</dbReference>
<dbReference type="SUPFAM" id="SSF56601">
    <property type="entry name" value="beta-lactamase/transpeptidase-like"/>
    <property type="match status" value="1"/>
</dbReference>
<accession>A0A964T327</accession>
<evidence type="ECO:0000256" key="14">
    <source>
        <dbReference type="ARBA" id="ARBA00049902"/>
    </source>
</evidence>
<dbReference type="Pfam" id="PF00912">
    <property type="entry name" value="Transgly"/>
    <property type="match status" value="1"/>
</dbReference>
<feature type="region of interest" description="Disordered" evidence="15">
    <location>
        <begin position="658"/>
        <end position="691"/>
    </location>
</feature>
<organism evidence="19 20">
    <name type="scientific">Propylenella binzhouense</name>
    <dbReference type="NCBI Taxonomy" id="2555902"/>
    <lineage>
        <taxon>Bacteria</taxon>
        <taxon>Pseudomonadati</taxon>
        <taxon>Pseudomonadota</taxon>
        <taxon>Alphaproteobacteria</taxon>
        <taxon>Hyphomicrobiales</taxon>
        <taxon>Propylenellaceae</taxon>
        <taxon>Propylenella</taxon>
    </lineage>
</organism>
<feature type="domain" description="Penicillin-binding protein transpeptidase" evidence="17">
    <location>
        <begin position="369"/>
        <end position="624"/>
    </location>
</feature>
<dbReference type="GO" id="GO:0009002">
    <property type="term" value="F:serine-type D-Ala-D-Ala carboxypeptidase activity"/>
    <property type="evidence" value="ECO:0007669"/>
    <property type="project" value="UniProtKB-EC"/>
</dbReference>
<dbReference type="AlphaFoldDB" id="A0A964T327"/>
<dbReference type="PANTHER" id="PTHR32282">
    <property type="entry name" value="BINDING PROTEIN TRANSPEPTIDASE, PUTATIVE-RELATED"/>
    <property type="match status" value="1"/>
</dbReference>
<evidence type="ECO:0000256" key="3">
    <source>
        <dbReference type="ARBA" id="ARBA00007739"/>
    </source>
</evidence>
<name>A0A964T327_9HYPH</name>
<comment type="catalytic activity">
    <reaction evidence="14">
        <text>[GlcNAc-(1-&gt;4)-Mur2Ac(oyl-L-Ala-gamma-D-Glu-L-Lys-D-Ala-D-Ala)](n)-di-trans,octa-cis-undecaprenyl diphosphate + beta-D-GlcNAc-(1-&gt;4)-Mur2Ac(oyl-L-Ala-gamma-D-Glu-L-Lys-D-Ala-D-Ala)-di-trans,octa-cis-undecaprenyl diphosphate = [GlcNAc-(1-&gt;4)-Mur2Ac(oyl-L-Ala-gamma-D-Glu-L-Lys-D-Ala-D-Ala)](n+1)-di-trans,octa-cis-undecaprenyl diphosphate + di-trans,octa-cis-undecaprenyl diphosphate + H(+)</text>
        <dbReference type="Rhea" id="RHEA:23708"/>
        <dbReference type="Rhea" id="RHEA-COMP:9602"/>
        <dbReference type="Rhea" id="RHEA-COMP:9603"/>
        <dbReference type="ChEBI" id="CHEBI:15378"/>
        <dbReference type="ChEBI" id="CHEBI:58405"/>
        <dbReference type="ChEBI" id="CHEBI:60033"/>
        <dbReference type="ChEBI" id="CHEBI:78435"/>
        <dbReference type="EC" id="2.4.99.28"/>
    </reaction>
</comment>
<evidence type="ECO:0000256" key="16">
    <source>
        <dbReference type="SAM" id="Phobius"/>
    </source>
</evidence>
<dbReference type="InterPro" id="IPR036950">
    <property type="entry name" value="PBP_transglycosylase"/>
</dbReference>
<evidence type="ECO:0000256" key="1">
    <source>
        <dbReference type="ARBA" id="ARBA00004752"/>
    </source>
</evidence>
<keyword evidence="16" id="KW-0812">Transmembrane</keyword>
<dbReference type="GO" id="GO:0071555">
    <property type="term" value="P:cell wall organization"/>
    <property type="evidence" value="ECO:0007669"/>
    <property type="project" value="UniProtKB-KW"/>
</dbReference>
<evidence type="ECO:0000256" key="9">
    <source>
        <dbReference type="ARBA" id="ARBA00022960"/>
    </source>
</evidence>
<evidence type="ECO:0000313" key="19">
    <source>
        <dbReference type="EMBL" id="MYZ47394.1"/>
    </source>
</evidence>
<evidence type="ECO:0000256" key="7">
    <source>
        <dbReference type="ARBA" id="ARBA00022679"/>
    </source>
</evidence>
<dbReference type="RefSeq" id="WP_161139741.1">
    <property type="nucleotide sequence ID" value="NZ_SPKJ01000014.1"/>
</dbReference>
<evidence type="ECO:0000259" key="18">
    <source>
        <dbReference type="Pfam" id="PF00912"/>
    </source>
</evidence>
<keyword evidence="10" id="KW-0573">Peptidoglycan synthesis</keyword>
<dbReference type="InterPro" id="IPR012338">
    <property type="entry name" value="Beta-lactam/transpept-like"/>
</dbReference>
<comment type="similarity">
    <text evidence="2">In the C-terminal section; belongs to the transpeptidase family.</text>
</comment>
<dbReference type="OrthoDB" id="9766909at2"/>
<evidence type="ECO:0000256" key="2">
    <source>
        <dbReference type="ARBA" id="ARBA00007090"/>
    </source>
</evidence>
<comment type="catalytic activity">
    <reaction evidence="13">
        <text>Preferential cleavage: (Ac)2-L-Lys-D-Ala-|-D-Ala. Also transpeptidation of peptidyl-alanyl moieties that are N-acyl substituents of D-alanine.</text>
        <dbReference type="EC" id="3.4.16.4"/>
    </reaction>
</comment>
<evidence type="ECO:0000256" key="5">
    <source>
        <dbReference type="ARBA" id="ARBA00022670"/>
    </source>
</evidence>
<protein>
    <submittedName>
        <fullName evidence="19">Penicillin-binding protein 1A</fullName>
    </submittedName>
</protein>
<dbReference type="InterPro" id="IPR001460">
    <property type="entry name" value="PCN-bd_Tpept"/>
</dbReference>
<dbReference type="GO" id="GO:0008955">
    <property type="term" value="F:peptidoglycan glycosyltransferase activity"/>
    <property type="evidence" value="ECO:0007669"/>
    <property type="project" value="UniProtKB-EC"/>
</dbReference>
<dbReference type="SUPFAM" id="SSF53955">
    <property type="entry name" value="Lysozyme-like"/>
    <property type="match status" value="1"/>
</dbReference>
<evidence type="ECO:0000256" key="13">
    <source>
        <dbReference type="ARBA" id="ARBA00034000"/>
    </source>
</evidence>
<dbReference type="InterPro" id="IPR050396">
    <property type="entry name" value="Glycosyltr_51/Transpeptidase"/>
</dbReference>
<dbReference type="PANTHER" id="PTHR32282:SF33">
    <property type="entry name" value="PEPTIDOGLYCAN GLYCOSYLTRANSFERASE"/>
    <property type="match status" value="1"/>
</dbReference>
<dbReference type="InterPro" id="IPR023346">
    <property type="entry name" value="Lysozyme-like_dom_sf"/>
</dbReference>
<evidence type="ECO:0000256" key="6">
    <source>
        <dbReference type="ARBA" id="ARBA00022676"/>
    </source>
</evidence>
<comment type="similarity">
    <text evidence="3">In the N-terminal section; belongs to the glycosyltransferase 51 family.</text>
</comment>
<keyword evidence="16" id="KW-0472">Membrane</keyword>
<evidence type="ECO:0000256" key="15">
    <source>
        <dbReference type="SAM" id="MobiDB-lite"/>
    </source>
</evidence>
<dbReference type="InterPro" id="IPR001264">
    <property type="entry name" value="Glyco_trans_51"/>
</dbReference>
<keyword evidence="11" id="KW-0511">Multifunctional enzyme</keyword>
<proteinExistence type="inferred from homology"/>
<evidence type="ECO:0000256" key="11">
    <source>
        <dbReference type="ARBA" id="ARBA00023268"/>
    </source>
</evidence>
<evidence type="ECO:0000256" key="8">
    <source>
        <dbReference type="ARBA" id="ARBA00022801"/>
    </source>
</evidence>
<keyword evidence="7" id="KW-0808">Transferase</keyword>
<reference evidence="19" key="1">
    <citation type="submission" date="2019-03" db="EMBL/GenBank/DDBJ databases">
        <title>Afifella sp. nov., isolated from activated sludge.</title>
        <authorList>
            <person name="Li Q."/>
            <person name="Liu Y."/>
        </authorList>
    </citation>
    <scope>NUCLEOTIDE SEQUENCE</scope>
    <source>
        <strain evidence="19">L72</strain>
    </source>
</reference>
<dbReference type="GO" id="GO:0008360">
    <property type="term" value="P:regulation of cell shape"/>
    <property type="evidence" value="ECO:0007669"/>
    <property type="project" value="UniProtKB-KW"/>
</dbReference>
<dbReference type="GO" id="GO:0009252">
    <property type="term" value="P:peptidoglycan biosynthetic process"/>
    <property type="evidence" value="ECO:0007669"/>
    <property type="project" value="UniProtKB-KW"/>
</dbReference>
<dbReference type="GO" id="GO:0030288">
    <property type="term" value="C:outer membrane-bounded periplasmic space"/>
    <property type="evidence" value="ECO:0007669"/>
    <property type="project" value="TreeGrafter"/>
</dbReference>
<keyword evidence="12" id="KW-0961">Cell wall biogenesis/degradation</keyword>
<evidence type="ECO:0000256" key="4">
    <source>
        <dbReference type="ARBA" id="ARBA00022645"/>
    </source>
</evidence>
<dbReference type="GO" id="GO:0006508">
    <property type="term" value="P:proteolysis"/>
    <property type="evidence" value="ECO:0007669"/>
    <property type="project" value="UniProtKB-KW"/>
</dbReference>
<keyword evidence="20" id="KW-1185">Reference proteome</keyword>
<evidence type="ECO:0000313" key="20">
    <source>
        <dbReference type="Proteomes" id="UP000773614"/>
    </source>
</evidence>